<keyword evidence="3" id="KW-1185">Reference proteome</keyword>
<keyword evidence="1" id="KW-1133">Transmembrane helix</keyword>
<feature type="transmembrane region" description="Helical" evidence="1">
    <location>
        <begin position="30"/>
        <end position="46"/>
    </location>
</feature>
<proteinExistence type="predicted"/>
<feature type="transmembrane region" description="Helical" evidence="1">
    <location>
        <begin position="58"/>
        <end position="78"/>
    </location>
</feature>
<dbReference type="AlphaFoldDB" id="A0A5A9XGY8"/>
<name>A0A5A9XGY8_9BACT</name>
<reference evidence="2 3" key="1">
    <citation type="submission" date="2019-04" db="EMBL/GenBank/DDBJ databases">
        <title>Geobacter ruber sp. nov., ferric-reducing bacteria isolated from paddy soil.</title>
        <authorList>
            <person name="Xu Z."/>
            <person name="Masuda Y."/>
            <person name="Itoh H."/>
            <person name="Senoo K."/>
        </authorList>
    </citation>
    <scope>NUCLEOTIDE SEQUENCE [LARGE SCALE GENOMIC DNA]</scope>
    <source>
        <strain evidence="2 3">Red88</strain>
    </source>
</reference>
<accession>A0A5A9XGY8</accession>
<gene>
    <name evidence="2" type="ORF">ET418_10030</name>
</gene>
<evidence type="ECO:0000313" key="2">
    <source>
        <dbReference type="EMBL" id="KAA0891765.1"/>
    </source>
</evidence>
<dbReference type="EMBL" id="SRSD01000005">
    <property type="protein sequence ID" value="KAA0891765.1"/>
    <property type="molecule type" value="Genomic_DNA"/>
</dbReference>
<evidence type="ECO:0000313" key="3">
    <source>
        <dbReference type="Proteomes" id="UP000324298"/>
    </source>
</evidence>
<dbReference type="PROSITE" id="PS51257">
    <property type="entry name" value="PROKAR_LIPOPROTEIN"/>
    <property type="match status" value="1"/>
</dbReference>
<evidence type="ECO:0000256" key="1">
    <source>
        <dbReference type="SAM" id="Phobius"/>
    </source>
</evidence>
<organism evidence="2 3">
    <name type="scientific">Oryzomonas rubra</name>
    <dbReference type="NCBI Taxonomy" id="2509454"/>
    <lineage>
        <taxon>Bacteria</taxon>
        <taxon>Pseudomonadati</taxon>
        <taxon>Thermodesulfobacteriota</taxon>
        <taxon>Desulfuromonadia</taxon>
        <taxon>Geobacterales</taxon>
        <taxon>Geobacteraceae</taxon>
        <taxon>Oryzomonas</taxon>
    </lineage>
</organism>
<keyword evidence="1" id="KW-0472">Membrane</keyword>
<dbReference type="Proteomes" id="UP000324298">
    <property type="component" value="Unassembled WGS sequence"/>
</dbReference>
<protein>
    <submittedName>
        <fullName evidence="2">DUF3147 family protein</fullName>
    </submittedName>
</protein>
<comment type="caution">
    <text evidence="2">The sequence shown here is derived from an EMBL/GenBank/DDBJ whole genome shotgun (WGS) entry which is preliminary data.</text>
</comment>
<dbReference type="OrthoDB" id="5397294at2"/>
<dbReference type="RefSeq" id="WP_149307463.1">
    <property type="nucleotide sequence ID" value="NZ_SRSD01000005.1"/>
</dbReference>
<feature type="transmembrane region" description="Helical" evidence="1">
    <location>
        <begin position="84"/>
        <end position="108"/>
    </location>
</feature>
<keyword evidence="1" id="KW-0812">Transmembrane</keyword>
<sequence>MFLLKLAATNLLIIACVLLGRRVPSLGGLIAAMPLISLIVLVWLATDRPGDGALIDGYLKGVLWGLVPTCAFFAAAYLCLRKGMGLPAALGMGGVLWLGGALVHQWLLR</sequence>